<dbReference type="EMBL" id="BMEG01000008">
    <property type="protein sequence ID" value="GGD84782.1"/>
    <property type="molecule type" value="Genomic_DNA"/>
</dbReference>
<dbReference type="Proteomes" id="UP000597138">
    <property type="component" value="Unassembled WGS sequence"/>
</dbReference>
<sequence length="97" mass="10240">MPVKLVNSEISWNQSRNQGLVVLQFQSGQRTGIKVLSLAELAGWAAIISSGQVFGTPDGWLVGLDASSAIRSDSEGEGTEVPFPVASVVPDSEFHLA</sequence>
<dbReference type="AlphaFoldDB" id="A0A069PDT4"/>
<dbReference type="STRING" id="1071679.BG57_29570"/>
<evidence type="ECO:0000313" key="3">
    <source>
        <dbReference type="Proteomes" id="UP000027439"/>
    </source>
</evidence>
<dbReference type="Proteomes" id="UP000027439">
    <property type="component" value="Unassembled WGS sequence"/>
</dbReference>
<protein>
    <submittedName>
        <fullName evidence="2">Uncharacterized protein</fullName>
    </submittedName>
</protein>
<accession>A0A069PDT4</accession>
<proteinExistence type="predicted"/>
<reference evidence="1" key="1">
    <citation type="journal article" date="2014" name="Int. J. Syst. Evol. Microbiol.">
        <title>Complete genome of a new Firmicutes species belonging to the dominant human colonic microbiota ('Ruminococcus bicirculans') reveals two chromosomes and a selective capacity to utilize plant glucans.</title>
        <authorList>
            <consortium name="NISC Comparative Sequencing Program"/>
            <person name="Wegmann U."/>
            <person name="Louis P."/>
            <person name="Goesmann A."/>
            <person name="Henrissat B."/>
            <person name="Duncan S.H."/>
            <person name="Flint H.J."/>
        </authorList>
    </citation>
    <scope>NUCLEOTIDE SEQUENCE</scope>
    <source>
        <strain evidence="1">CGMCC 1.11013</strain>
    </source>
</reference>
<evidence type="ECO:0000313" key="2">
    <source>
        <dbReference type="EMBL" id="KDR35496.1"/>
    </source>
</evidence>
<evidence type="ECO:0000313" key="1">
    <source>
        <dbReference type="EMBL" id="GGD84782.1"/>
    </source>
</evidence>
<dbReference type="RefSeq" id="WP_035962866.1">
    <property type="nucleotide sequence ID" value="NZ_BMEG01000008.1"/>
</dbReference>
<organism evidence="2 3">
    <name type="scientific">Caballeronia grimmiae</name>
    <dbReference type="NCBI Taxonomy" id="1071679"/>
    <lineage>
        <taxon>Bacteria</taxon>
        <taxon>Pseudomonadati</taxon>
        <taxon>Pseudomonadota</taxon>
        <taxon>Betaproteobacteria</taxon>
        <taxon>Burkholderiales</taxon>
        <taxon>Burkholderiaceae</taxon>
        <taxon>Caballeronia</taxon>
    </lineage>
</organism>
<evidence type="ECO:0000313" key="4">
    <source>
        <dbReference type="Proteomes" id="UP000597138"/>
    </source>
</evidence>
<gene>
    <name evidence="2" type="ORF">BG57_29570</name>
    <name evidence="1" type="ORF">GCM10010985_44170</name>
</gene>
<reference evidence="4" key="3">
    <citation type="journal article" date="2019" name="Int. J. Syst. Evol. Microbiol.">
        <title>The Global Catalogue of Microorganisms (GCM) 10K type strain sequencing project: providing services to taxonomists for standard genome sequencing and annotation.</title>
        <authorList>
            <consortium name="The Broad Institute Genomics Platform"/>
            <consortium name="The Broad Institute Genome Sequencing Center for Infectious Disease"/>
            <person name="Wu L."/>
            <person name="Ma J."/>
        </authorList>
    </citation>
    <scope>NUCLEOTIDE SEQUENCE [LARGE SCALE GENOMIC DNA]</scope>
    <source>
        <strain evidence="4">CGMCC 1.11013</strain>
    </source>
</reference>
<keyword evidence="4" id="KW-1185">Reference proteome</keyword>
<reference evidence="2 3" key="2">
    <citation type="submission" date="2014-03" db="EMBL/GenBank/DDBJ databases">
        <title>Draft Genome Sequences of Four Burkholderia Strains.</title>
        <authorList>
            <person name="Liu X.Y."/>
            <person name="Li C.X."/>
            <person name="Xu J.H."/>
        </authorList>
    </citation>
    <scope>NUCLEOTIDE SEQUENCE [LARGE SCALE GENOMIC DNA]</scope>
    <source>
        <strain evidence="2 3">R27</strain>
    </source>
</reference>
<comment type="caution">
    <text evidence="2">The sequence shown here is derived from an EMBL/GenBank/DDBJ whole genome shotgun (WGS) entry which is preliminary data.</text>
</comment>
<dbReference type="EMBL" id="JFHE01000007">
    <property type="protein sequence ID" value="KDR35496.1"/>
    <property type="molecule type" value="Genomic_DNA"/>
</dbReference>
<reference evidence="1" key="4">
    <citation type="submission" date="2024-05" db="EMBL/GenBank/DDBJ databases">
        <authorList>
            <person name="Sun Q."/>
            <person name="Zhou Y."/>
        </authorList>
    </citation>
    <scope>NUCLEOTIDE SEQUENCE</scope>
    <source>
        <strain evidence="1">CGMCC 1.11013</strain>
    </source>
</reference>
<name>A0A069PDT4_9BURK</name>